<dbReference type="EMBL" id="QJKJ01007007">
    <property type="protein sequence ID" value="RDX84571.1"/>
    <property type="molecule type" value="Genomic_DNA"/>
</dbReference>
<dbReference type="AlphaFoldDB" id="A0A371G227"/>
<organism evidence="1 2">
    <name type="scientific">Mucuna pruriens</name>
    <name type="common">Velvet bean</name>
    <name type="synonym">Dolichos pruriens</name>
    <dbReference type="NCBI Taxonomy" id="157652"/>
    <lineage>
        <taxon>Eukaryota</taxon>
        <taxon>Viridiplantae</taxon>
        <taxon>Streptophyta</taxon>
        <taxon>Embryophyta</taxon>
        <taxon>Tracheophyta</taxon>
        <taxon>Spermatophyta</taxon>
        <taxon>Magnoliopsida</taxon>
        <taxon>eudicotyledons</taxon>
        <taxon>Gunneridae</taxon>
        <taxon>Pentapetalae</taxon>
        <taxon>rosids</taxon>
        <taxon>fabids</taxon>
        <taxon>Fabales</taxon>
        <taxon>Fabaceae</taxon>
        <taxon>Papilionoideae</taxon>
        <taxon>50 kb inversion clade</taxon>
        <taxon>NPAAA clade</taxon>
        <taxon>indigoferoid/millettioid clade</taxon>
        <taxon>Phaseoleae</taxon>
        <taxon>Mucuna</taxon>
    </lineage>
</organism>
<keyword evidence="2" id="KW-1185">Reference proteome</keyword>
<dbReference type="Proteomes" id="UP000257109">
    <property type="component" value="Unassembled WGS sequence"/>
</dbReference>
<accession>A0A371G227</accession>
<dbReference type="OrthoDB" id="1739513at2759"/>
<protein>
    <recommendedName>
        <fullName evidence="3">Integrase catalytic domain-containing protein</fullName>
    </recommendedName>
</protein>
<reference evidence="1" key="1">
    <citation type="submission" date="2018-05" db="EMBL/GenBank/DDBJ databases">
        <title>Draft genome of Mucuna pruriens seed.</title>
        <authorList>
            <person name="Nnadi N.E."/>
            <person name="Vos R."/>
            <person name="Hasami M.H."/>
            <person name="Devisetty U.K."/>
            <person name="Aguiy J.C."/>
        </authorList>
    </citation>
    <scope>NUCLEOTIDE SEQUENCE [LARGE SCALE GENOMIC DNA]</scope>
    <source>
        <strain evidence="1">JCA_2017</strain>
    </source>
</reference>
<comment type="caution">
    <text evidence="1">The sequence shown here is derived from an EMBL/GenBank/DDBJ whole genome shotgun (WGS) entry which is preliminary data.</text>
</comment>
<feature type="non-terminal residue" evidence="1">
    <location>
        <position position="1"/>
    </location>
</feature>
<evidence type="ECO:0000313" key="1">
    <source>
        <dbReference type="EMBL" id="RDX84571.1"/>
    </source>
</evidence>
<evidence type="ECO:0008006" key="3">
    <source>
        <dbReference type="Google" id="ProtNLM"/>
    </source>
</evidence>
<evidence type="ECO:0000313" key="2">
    <source>
        <dbReference type="Proteomes" id="UP000257109"/>
    </source>
</evidence>
<name>A0A371G227_MUCPR</name>
<gene>
    <name evidence="1" type="ORF">CR513_34357</name>
</gene>
<sequence length="101" mass="11820">MAKRQVKFLLVAVDYFTKWIKVKPPTAIITQKVQRFAYHYTPQTATGETPFRLAFRMDTMIIVEIGEPSLKRDKFKLEDNSNVIQEDLDLVEEAREQACIR</sequence>
<proteinExistence type="predicted"/>